<evidence type="ECO:0000259" key="1">
    <source>
        <dbReference type="Pfam" id="PF12080"/>
    </source>
</evidence>
<dbReference type="Pfam" id="PF21601">
    <property type="entry name" value="GldM_2nd"/>
    <property type="match status" value="1"/>
</dbReference>
<dbReference type="InterPro" id="IPR048405">
    <property type="entry name" value="GldM_Ig-like-1"/>
</dbReference>
<evidence type="ECO:0000313" key="6">
    <source>
        <dbReference type="EMBL" id="SHK91284.1"/>
    </source>
</evidence>
<evidence type="ECO:0000259" key="4">
    <source>
        <dbReference type="Pfam" id="PF21602"/>
    </source>
</evidence>
<reference evidence="6" key="3">
    <citation type="submission" date="2016-11" db="EMBL/GenBank/DDBJ databases">
        <authorList>
            <person name="Jaros S."/>
            <person name="Januszkiewicz K."/>
            <person name="Wedrychowicz H."/>
        </authorList>
    </citation>
    <scope>NUCLEOTIDE SEQUENCE [LARGE SCALE GENOMIC DNA]</scope>
    <source>
        <strain evidence="6">DSM 27989</strain>
    </source>
</reference>
<name>A0A1M6WC61_9FLAO</name>
<gene>
    <name evidence="5" type="primary">gldM</name>
    <name evidence="5" type="ORF">GCM10010984_23170</name>
    <name evidence="6" type="ORF">SAMN05443634_104255</name>
</gene>
<sequence length="522" mass="55591">MAGGGKLTGRQKMINLMYLVFIAMMALNVDREVLRSFESINTSLESTTELTFKNNDLFYQQIDLKVKEDPTYSATQAEAAEVKKQTSEFVTYIDGLKKELAGADFVSGSEETDYNALSNTEPVVSLLFKGKGGDQGNEKAQELVSKIDAFRNFMMKYAKQSPQAKTAVASLEEFFGTTAKAKKKSWVNEKFYDQPMVAALTNLSKMQMDARTQEGNLVRDLLSGKLKEKIELDAFQGLFLSPGVVKVGDEAVLNIVLGAYDGSIKGSVQTSVGNAEVVDGKASIKLNTSTVGINQLTGKITYVSNGQSKTVDIAPSTYQVVAQTLDKKAAEIIEKDPTGGSIVADNLRVVYRGVVNPISATINGANGPVSLVASSGSVSGAGANKWNYTPGGGSEVVFTATTKASSGKTLTVRETFRIKPVPPARGVILGNTSPSIPDNGVAAQTIRVDWPDFLFPVSGEVTSFNVKVPGQATVRVTGNKMNAAAGAISKTKKGDVIGVFDIKYKTNSGLTGEASSISIQVQ</sequence>
<feature type="domain" description="Gliding motility-associated protein GldM C-terminal" evidence="1">
    <location>
        <begin position="422"/>
        <end position="521"/>
    </location>
</feature>
<dbReference type="STRING" id="1434701.SAMN05443634_104255"/>
<evidence type="ECO:0000259" key="2">
    <source>
        <dbReference type="Pfam" id="PF12081"/>
    </source>
</evidence>
<dbReference type="Pfam" id="PF12081">
    <property type="entry name" value="GldM_1st"/>
    <property type="match status" value="1"/>
</dbReference>
<dbReference type="InterPro" id="IPR022719">
    <property type="entry name" value="Motility-assoc_prot_GldM_C"/>
</dbReference>
<dbReference type="Pfam" id="PF21602">
    <property type="entry name" value="GldM_3rd"/>
    <property type="match status" value="1"/>
</dbReference>
<reference evidence="5" key="1">
    <citation type="journal article" date="2014" name="Int. J. Syst. Evol. Microbiol.">
        <title>Complete genome of a new Firmicutes species belonging to the dominant human colonic microbiota ('Ruminococcus bicirculans') reveals two chromosomes and a selective capacity to utilize plant glucans.</title>
        <authorList>
            <consortium name="NISC Comparative Sequencing Program"/>
            <person name="Wegmann U."/>
            <person name="Louis P."/>
            <person name="Goesmann A."/>
            <person name="Henrissat B."/>
            <person name="Duncan S.H."/>
            <person name="Flint H.J."/>
        </authorList>
    </citation>
    <scope>NUCLEOTIDE SEQUENCE</scope>
    <source>
        <strain evidence="5">CGMCC 1.12707</strain>
    </source>
</reference>
<dbReference type="InterPro" id="IPR048406">
    <property type="entry name" value="GldM_Ig-like-2"/>
</dbReference>
<dbReference type="Pfam" id="PF12080">
    <property type="entry name" value="GldM_4th"/>
    <property type="match status" value="1"/>
</dbReference>
<evidence type="ECO:0000259" key="3">
    <source>
        <dbReference type="Pfam" id="PF21601"/>
    </source>
</evidence>
<keyword evidence="8" id="KW-1185">Reference proteome</keyword>
<dbReference type="InterPro" id="IPR022720">
    <property type="entry name" value="Motility-assoc_prot_GldM_N"/>
</dbReference>
<evidence type="ECO:0000313" key="7">
    <source>
        <dbReference type="Proteomes" id="UP000184120"/>
    </source>
</evidence>
<reference evidence="7" key="2">
    <citation type="submission" date="2016-11" db="EMBL/GenBank/DDBJ databases">
        <authorList>
            <person name="Varghese N."/>
            <person name="Submissions S."/>
        </authorList>
    </citation>
    <scope>NUCLEOTIDE SEQUENCE [LARGE SCALE GENOMIC DNA]</scope>
    <source>
        <strain evidence="7">DSM 27989</strain>
    </source>
</reference>
<reference evidence="8" key="4">
    <citation type="journal article" date="2019" name="Int. J. Syst. Evol. Microbiol.">
        <title>The Global Catalogue of Microorganisms (GCM) 10K type strain sequencing project: providing services to taxonomists for standard genome sequencing and annotation.</title>
        <authorList>
            <consortium name="The Broad Institute Genomics Platform"/>
            <consortium name="The Broad Institute Genome Sequencing Center for Infectious Disease"/>
            <person name="Wu L."/>
            <person name="Ma J."/>
        </authorList>
    </citation>
    <scope>NUCLEOTIDE SEQUENCE [LARGE SCALE GENOMIC DNA]</scope>
    <source>
        <strain evidence="8">CGMCC 1.12707</strain>
    </source>
</reference>
<dbReference type="EMBL" id="BMFL01000015">
    <property type="protein sequence ID" value="GGF05278.1"/>
    <property type="molecule type" value="Genomic_DNA"/>
</dbReference>
<dbReference type="AlphaFoldDB" id="A0A1M6WC61"/>
<feature type="domain" description="Gliding motility-associated protein GldM first immunoglobulin-like" evidence="3">
    <location>
        <begin position="228"/>
        <end position="321"/>
    </location>
</feature>
<accession>A0A1M6WC61</accession>
<dbReference type="EMBL" id="FRBH01000004">
    <property type="protein sequence ID" value="SHK91284.1"/>
    <property type="molecule type" value="Genomic_DNA"/>
</dbReference>
<dbReference type="RefSeq" id="WP_072930759.1">
    <property type="nucleotide sequence ID" value="NZ_BMFL01000015.1"/>
</dbReference>
<feature type="domain" description="Gliding motility-associated protein GldM N-terminal" evidence="2">
    <location>
        <begin position="32"/>
        <end position="223"/>
    </location>
</feature>
<proteinExistence type="predicted"/>
<evidence type="ECO:0000313" key="5">
    <source>
        <dbReference type="EMBL" id="GGF05278.1"/>
    </source>
</evidence>
<organism evidence="6 7">
    <name type="scientific">Chishuiella changwenlii</name>
    <dbReference type="NCBI Taxonomy" id="1434701"/>
    <lineage>
        <taxon>Bacteria</taxon>
        <taxon>Pseudomonadati</taxon>
        <taxon>Bacteroidota</taxon>
        <taxon>Flavobacteriia</taxon>
        <taxon>Flavobacteriales</taxon>
        <taxon>Weeksellaceae</taxon>
        <taxon>Chishuiella</taxon>
    </lineage>
</organism>
<dbReference type="OrthoDB" id="1490890at2"/>
<evidence type="ECO:0000313" key="8">
    <source>
        <dbReference type="Proteomes" id="UP000650994"/>
    </source>
</evidence>
<reference evidence="5" key="5">
    <citation type="submission" date="2024-05" db="EMBL/GenBank/DDBJ databases">
        <authorList>
            <person name="Sun Q."/>
            <person name="Zhou Y."/>
        </authorList>
    </citation>
    <scope>NUCLEOTIDE SEQUENCE</scope>
    <source>
        <strain evidence="5">CGMCC 1.12707</strain>
    </source>
</reference>
<dbReference type="Proteomes" id="UP000184120">
    <property type="component" value="Unassembled WGS sequence"/>
</dbReference>
<protein>
    <submittedName>
        <fullName evidence="5">Gliding motility protein GldM</fullName>
    </submittedName>
    <submittedName>
        <fullName evidence="6">Gliding motility-associated protein GldM</fullName>
    </submittedName>
</protein>
<feature type="domain" description="Gliding motility-associated protein GldM second immunoglobulin-like" evidence="4">
    <location>
        <begin position="342"/>
        <end position="419"/>
    </location>
</feature>
<dbReference type="Proteomes" id="UP000650994">
    <property type="component" value="Unassembled WGS sequence"/>
</dbReference>